<reference evidence="1" key="2">
    <citation type="journal article" date="2015" name="Data Brief">
        <title>Shoot transcriptome of the giant reed, Arundo donax.</title>
        <authorList>
            <person name="Barrero R.A."/>
            <person name="Guerrero F.D."/>
            <person name="Moolhuijzen P."/>
            <person name="Goolsby J.A."/>
            <person name="Tidwell J."/>
            <person name="Bellgard S.E."/>
            <person name="Bellgard M.I."/>
        </authorList>
    </citation>
    <scope>NUCLEOTIDE SEQUENCE</scope>
    <source>
        <tissue evidence="1">Shoot tissue taken approximately 20 cm above the soil surface</tissue>
    </source>
</reference>
<organism evidence="1">
    <name type="scientific">Arundo donax</name>
    <name type="common">Giant reed</name>
    <name type="synonym">Donax arundinaceus</name>
    <dbReference type="NCBI Taxonomy" id="35708"/>
    <lineage>
        <taxon>Eukaryota</taxon>
        <taxon>Viridiplantae</taxon>
        <taxon>Streptophyta</taxon>
        <taxon>Embryophyta</taxon>
        <taxon>Tracheophyta</taxon>
        <taxon>Spermatophyta</taxon>
        <taxon>Magnoliopsida</taxon>
        <taxon>Liliopsida</taxon>
        <taxon>Poales</taxon>
        <taxon>Poaceae</taxon>
        <taxon>PACMAD clade</taxon>
        <taxon>Arundinoideae</taxon>
        <taxon>Arundineae</taxon>
        <taxon>Arundo</taxon>
    </lineage>
</organism>
<evidence type="ECO:0000313" key="1">
    <source>
        <dbReference type="EMBL" id="JAD37231.1"/>
    </source>
</evidence>
<dbReference type="InterPro" id="IPR030476">
    <property type="entry name" value="Pentaxin_CS"/>
</dbReference>
<name>A0A0A8ZEJ8_ARUDO</name>
<dbReference type="AlphaFoldDB" id="A0A0A8ZEJ8"/>
<dbReference type="PROSITE" id="PS00289">
    <property type="entry name" value="PTX_1"/>
    <property type="match status" value="1"/>
</dbReference>
<dbReference type="EMBL" id="GBRH01260664">
    <property type="protein sequence ID" value="JAD37231.1"/>
    <property type="molecule type" value="Transcribed_RNA"/>
</dbReference>
<accession>A0A0A8ZEJ8</accession>
<protein>
    <submittedName>
        <fullName evidence="1">Uncharacterized protein</fullName>
    </submittedName>
</protein>
<sequence>MEGLQKKLLHWAVTSIHRRTHCSRVHDCGHQCISWTSPKGAWESYKSQITGIGLK</sequence>
<proteinExistence type="predicted"/>
<reference evidence="1" key="1">
    <citation type="submission" date="2014-09" db="EMBL/GenBank/DDBJ databases">
        <authorList>
            <person name="Magalhaes I.L.F."/>
            <person name="Oliveira U."/>
            <person name="Santos F.R."/>
            <person name="Vidigal T.H.D.A."/>
            <person name="Brescovit A.D."/>
            <person name="Santos A.J."/>
        </authorList>
    </citation>
    <scope>NUCLEOTIDE SEQUENCE</scope>
    <source>
        <tissue evidence="1">Shoot tissue taken approximately 20 cm above the soil surface</tissue>
    </source>
</reference>